<organism evidence="2">
    <name type="scientific">Chromera velia CCMP2878</name>
    <dbReference type="NCBI Taxonomy" id="1169474"/>
    <lineage>
        <taxon>Eukaryota</taxon>
        <taxon>Sar</taxon>
        <taxon>Alveolata</taxon>
        <taxon>Colpodellida</taxon>
        <taxon>Chromeraceae</taxon>
        <taxon>Chromera</taxon>
    </lineage>
</organism>
<protein>
    <submittedName>
        <fullName evidence="2">Uncharacterized protein</fullName>
    </submittedName>
</protein>
<evidence type="ECO:0000256" key="1">
    <source>
        <dbReference type="SAM" id="MobiDB-lite"/>
    </source>
</evidence>
<feature type="region of interest" description="Disordered" evidence="1">
    <location>
        <begin position="67"/>
        <end position="91"/>
    </location>
</feature>
<evidence type="ECO:0000313" key="2">
    <source>
        <dbReference type="EMBL" id="CEM26534.1"/>
    </source>
</evidence>
<reference evidence="2" key="1">
    <citation type="submission" date="2014-11" db="EMBL/GenBank/DDBJ databases">
        <authorList>
            <person name="Otto D Thomas"/>
            <person name="Naeem Raeece"/>
        </authorList>
    </citation>
    <scope>NUCLEOTIDE SEQUENCE</scope>
</reference>
<name>A0A0G4GBM6_9ALVE</name>
<gene>
    <name evidence="2" type="ORF">Cvel_21169</name>
</gene>
<dbReference type="VEuPathDB" id="CryptoDB:Cvel_21169"/>
<dbReference type="AlphaFoldDB" id="A0A0G4GBM6"/>
<proteinExistence type="predicted"/>
<dbReference type="EMBL" id="CDMZ01001064">
    <property type="protein sequence ID" value="CEM26534.1"/>
    <property type="molecule type" value="Genomic_DNA"/>
</dbReference>
<sequence>MRRPRQRPPKVTVLLFPPEVGEAGAHPEEGVVVVTRRGTEVVEEGEVGEEEVMEEGEVAEVAASREAPLGEEVASMDTEVEEEDTVEAGPPQEVCSLQRGEGQGGSTLEANSLVDFEEFDKGTRKLALTLETTAAEGIKFNPRSKPRSFSLECYQKS</sequence>
<accession>A0A0G4GBM6</accession>